<dbReference type="InterPro" id="IPR003423">
    <property type="entry name" value="OMP_efflux"/>
</dbReference>
<dbReference type="PANTHER" id="PTHR30203">
    <property type="entry name" value="OUTER MEMBRANE CATION EFFLUX PROTEIN"/>
    <property type="match status" value="1"/>
</dbReference>
<dbReference type="KEGG" id="xac:XAC0329"/>
<dbReference type="InterPro" id="IPR010131">
    <property type="entry name" value="MdtP/NodT-like"/>
</dbReference>
<evidence type="ECO:0000313" key="5">
    <source>
        <dbReference type="Proteomes" id="UP000000576"/>
    </source>
</evidence>
<keyword evidence="2" id="KW-0732">Signal</keyword>
<evidence type="ECO:0000256" key="3">
    <source>
        <dbReference type="SAM" id="Coils"/>
    </source>
</evidence>
<dbReference type="PANTHER" id="PTHR30203:SF32">
    <property type="entry name" value="CATION EFFLUX SYSTEM PROTEIN CUSC"/>
    <property type="match status" value="1"/>
</dbReference>
<comment type="similarity">
    <text evidence="1 2">Belongs to the outer membrane factor (OMF) (TC 1.B.17) family.</text>
</comment>
<dbReference type="NCBIfam" id="TIGR01845">
    <property type="entry name" value="outer_NodT"/>
    <property type="match status" value="1"/>
</dbReference>
<keyword evidence="2" id="KW-0449">Lipoprotein</keyword>
<dbReference type="PROSITE" id="PS51257">
    <property type="entry name" value="PROKAR_LIPOPROTEIN"/>
    <property type="match status" value="1"/>
</dbReference>
<feature type="chain" id="PRO_5042315891" evidence="2">
    <location>
        <begin position="24"/>
        <end position="488"/>
    </location>
</feature>
<reference evidence="4 5" key="1">
    <citation type="journal article" date="2002" name="Nature">
        <title>Comparison of the genomes of two Xanthomonas pathogens with differing host specificities.</title>
        <authorList>
            <person name="da Silva A.C."/>
            <person name="Ferro J.A."/>
            <person name="Reinach F.C."/>
            <person name="Farah C.S."/>
            <person name="Furlan L.R."/>
            <person name="Quaggio R.B."/>
            <person name="Monteiro-Vitorello C.B."/>
            <person name="Van Sluys M.A."/>
            <person name="Almeida N.F."/>
            <person name="Alves L.M."/>
            <person name="do Amaral A.M."/>
            <person name="Bertolini M.C."/>
            <person name="Camargo L.E."/>
            <person name="Camarotte G."/>
            <person name="Cannavan F."/>
            <person name="Cardozo J."/>
            <person name="Chambergo F."/>
            <person name="Ciapina L.P."/>
            <person name="Cicarelli R.M."/>
            <person name="Coutinho L.L."/>
            <person name="Cursino-Santos J.R."/>
            <person name="El-Dorry H."/>
            <person name="Faria J.B."/>
            <person name="Ferreira A.J."/>
            <person name="Ferreira R.C."/>
            <person name="Ferro M.I."/>
            <person name="Formighieri E.F."/>
            <person name="Franco M.C."/>
            <person name="Greggio C.C."/>
            <person name="Gruber A."/>
            <person name="Katsuyama A.M."/>
            <person name="Kishi L.T."/>
            <person name="Leite R.P."/>
            <person name="Lemos E.G."/>
            <person name="Lemos M.V."/>
            <person name="Locali E.C."/>
            <person name="Machado M.A."/>
            <person name="Madeira A.M."/>
            <person name="Martinez-Rossi N.M."/>
            <person name="Martins E.C."/>
            <person name="Meidanis J."/>
            <person name="Menck C.F."/>
            <person name="Miyaki C.Y."/>
            <person name="Moon D.H."/>
            <person name="Moreira L.M."/>
            <person name="Novo M.T."/>
            <person name="Okura V.K."/>
            <person name="Oliveira M.C."/>
            <person name="Oliveira V.R."/>
            <person name="Pereira H.A."/>
            <person name="Rossi A."/>
            <person name="Sena J.A."/>
            <person name="Silva C."/>
            <person name="de Souza R.F."/>
            <person name="Spinola L.A."/>
            <person name="Takita M.A."/>
            <person name="Tamura R.E."/>
            <person name="Teixeira E.C."/>
            <person name="Tezza R.I."/>
            <person name="Trindade dos Santos M."/>
            <person name="Truffi D."/>
            <person name="Tsai S.M."/>
            <person name="White F.F."/>
            <person name="Setubal J.C."/>
            <person name="Kitajima J.P."/>
        </authorList>
    </citation>
    <scope>NUCLEOTIDE SEQUENCE [LARGE SCALE GENOMIC DNA]</scope>
    <source>
        <strain evidence="4 5">306</strain>
    </source>
</reference>
<evidence type="ECO:0000313" key="4">
    <source>
        <dbReference type="EMBL" id="AAM35221.1"/>
    </source>
</evidence>
<evidence type="ECO:0000256" key="2">
    <source>
        <dbReference type="RuleBase" id="RU362097"/>
    </source>
</evidence>
<dbReference type="SUPFAM" id="SSF56954">
    <property type="entry name" value="Outer membrane efflux proteins (OEP)"/>
    <property type="match status" value="1"/>
</dbReference>
<name>A0AAI7ZCR9_XANAC</name>
<dbReference type="AlphaFoldDB" id="A0AAI7ZCR9"/>
<proteinExistence type="inferred from homology"/>
<dbReference type="Gene3D" id="2.20.200.10">
    <property type="entry name" value="Outer membrane efflux proteins (OEP)"/>
    <property type="match status" value="1"/>
</dbReference>
<dbReference type="GO" id="GO:0015562">
    <property type="term" value="F:efflux transmembrane transporter activity"/>
    <property type="evidence" value="ECO:0007669"/>
    <property type="project" value="InterPro"/>
</dbReference>
<dbReference type="EMBL" id="AE008923">
    <property type="protein sequence ID" value="AAM35221.1"/>
    <property type="molecule type" value="Genomic_DNA"/>
</dbReference>
<dbReference type="Pfam" id="PF02321">
    <property type="entry name" value="OEP"/>
    <property type="match status" value="2"/>
</dbReference>
<keyword evidence="2" id="KW-0812">Transmembrane</keyword>
<feature type="coiled-coil region" evidence="3">
    <location>
        <begin position="382"/>
        <end position="416"/>
    </location>
</feature>
<gene>
    <name evidence="4" type="primary">smeC</name>
    <name evidence="4" type="ordered locus">XAC0329</name>
</gene>
<dbReference type="Proteomes" id="UP000000576">
    <property type="component" value="Chromosome"/>
</dbReference>
<protein>
    <submittedName>
        <fullName evidence="4">Outer membrane protein</fullName>
    </submittedName>
</protein>
<keyword evidence="2" id="KW-0472">Membrane</keyword>
<dbReference type="GO" id="GO:0009279">
    <property type="term" value="C:cell outer membrane"/>
    <property type="evidence" value="ECO:0007669"/>
    <property type="project" value="UniProtKB-SubCell"/>
</dbReference>
<keyword evidence="3" id="KW-0175">Coiled coil</keyword>
<dbReference type="Gene3D" id="1.20.1600.10">
    <property type="entry name" value="Outer membrane efflux proteins (OEP)"/>
    <property type="match status" value="1"/>
</dbReference>
<keyword evidence="2" id="KW-1134">Transmembrane beta strand</keyword>
<accession>A0AAI7ZCR9</accession>
<organism evidence="4 5">
    <name type="scientific">Xanthomonas axonopodis pv. citri (strain 306)</name>
    <dbReference type="NCBI Taxonomy" id="190486"/>
    <lineage>
        <taxon>Bacteria</taxon>
        <taxon>Pseudomonadati</taxon>
        <taxon>Pseudomonadota</taxon>
        <taxon>Gammaproteobacteria</taxon>
        <taxon>Lysobacterales</taxon>
        <taxon>Lysobacteraceae</taxon>
        <taxon>Xanthomonas</taxon>
    </lineage>
</organism>
<sequence>MMRYGFASVAVACAIALSGCVSMAPHYARPDAPVPSVIGSTGSTGNADTGTPNAAALDWRQVVTDARLQQVVALALDNNRDLRVAVLNIEQARAQYRIQRANLFPSVDATVSHTAQRAAAATSFTGAAQVIRSASGEVGISSWELDLFGRIRSLKNEALESYLASEQTQRSTRLSLVAEVANDWLTVAADQQRLALAQQTLDSQRKTLRLTELQHDNGIVSGLDLAQIQTSVESARADVANYATQLAQSRNALNLVVGTSVPVALLPASDAIETGVALAPLPAQLESRVLLQRPDVLPAEHTLKAANADIGAARAAFFPTISLTANAGRGSDALSSLFDGDHTWSFSPSVSVPIFRAGALKAELDVATLQKDITIAQYELAIQTAFSEVADALAERTQLEERMHAQQAMVDAAQRSFSLSDARYRNGVDSYLVALDAQRTLYSAQQTLISLRLTEANNRVTLYKVLGGGADAQSAVASTQGPAPALQR</sequence>
<evidence type="ECO:0000256" key="1">
    <source>
        <dbReference type="ARBA" id="ARBA00007613"/>
    </source>
</evidence>
<feature type="signal peptide" evidence="2">
    <location>
        <begin position="1"/>
        <end position="23"/>
    </location>
</feature>
<keyword evidence="2" id="KW-0564">Palmitate</keyword>
<comment type="subcellular location">
    <subcellularLocation>
        <location evidence="2">Cell outer membrane</location>
        <topology evidence="2">Lipid-anchor</topology>
    </subcellularLocation>
</comment>